<keyword evidence="1" id="KW-0378">Hydrolase</keyword>
<dbReference type="OrthoDB" id="6156608at2759"/>
<dbReference type="Gene3D" id="2.40.70.10">
    <property type="entry name" value="Acid Proteases"/>
    <property type="match status" value="1"/>
</dbReference>
<dbReference type="Proteomes" id="UP000822476">
    <property type="component" value="Unassembled WGS sequence"/>
</dbReference>
<dbReference type="AlphaFoldDB" id="A0A8S9YFJ8"/>
<dbReference type="EMBL" id="JTDE01006908">
    <property type="protein sequence ID" value="KAF7241674.1"/>
    <property type="molecule type" value="Genomic_DNA"/>
</dbReference>
<dbReference type="Pfam" id="PF00077">
    <property type="entry name" value="RVP"/>
    <property type="match status" value="1"/>
</dbReference>
<evidence type="ECO:0000313" key="4">
    <source>
        <dbReference type="Proteomes" id="UP000822476"/>
    </source>
</evidence>
<feature type="domain" description="Retropepsins" evidence="2">
    <location>
        <begin position="32"/>
        <end position="127"/>
    </location>
</feature>
<organism evidence="3 4">
    <name type="scientific">Paragonimus skrjabini miyazakii</name>
    <dbReference type="NCBI Taxonomy" id="59628"/>
    <lineage>
        <taxon>Eukaryota</taxon>
        <taxon>Metazoa</taxon>
        <taxon>Spiralia</taxon>
        <taxon>Lophotrochozoa</taxon>
        <taxon>Platyhelminthes</taxon>
        <taxon>Trematoda</taxon>
        <taxon>Digenea</taxon>
        <taxon>Plagiorchiida</taxon>
        <taxon>Troglotremata</taxon>
        <taxon>Troglotrematidae</taxon>
        <taxon>Paragonimus</taxon>
    </lineage>
</organism>
<evidence type="ECO:0000259" key="2">
    <source>
        <dbReference type="Pfam" id="PF00077"/>
    </source>
</evidence>
<sequence>MSCGPPIYSQQPLGETVGDYADQLRVLVAVEPAPCTNVRLGSGEVNASLDTGDSCSLLHPEFTQGFNRHDDNRKVKAVNGTILKSLGVTQVPVVINEVSVFHNFVVSEEIPWEAIIGCEFLKRFSCTVDFDRQVFRCGTCELLLTVETSNETEWDIELIDALPDDLNYQINSLLSASKQATTASNQSQLYSVISKRAAASS</sequence>
<name>A0A8S9YFJ8_9TREM</name>
<reference evidence="3" key="1">
    <citation type="submission" date="2019-07" db="EMBL/GenBank/DDBJ databases">
        <title>Annotation for the trematode Paragonimus miyazaki's.</title>
        <authorList>
            <person name="Choi Y.-J."/>
        </authorList>
    </citation>
    <scope>NUCLEOTIDE SEQUENCE</scope>
    <source>
        <strain evidence="3">Japan</strain>
    </source>
</reference>
<gene>
    <name evidence="3" type="ORF">EG68_09741</name>
</gene>
<proteinExistence type="predicted"/>
<dbReference type="InterPro" id="IPR021109">
    <property type="entry name" value="Peptidase_aspartic_dom_sf"/>
</dbReference>
<evidence type="ECO:0000256" key="1">
    <source>
        <dbReference type="ARBA" id="ARBA00022801"/>
    </source>
</evidence>
<evidence type="ECO:0000313" key="3">
    <source>
        <dbReference type="EMBL" id="KAF7241674.1"/>
    </source>
</evidence>
<protein>
    <recommendedName>
        <fullName evidence="2">Retropepsins domain-containing protein</fullName>
    </recommendedName>
</protein>
<accession>A0A8S9YFJ8</accession>
<dbReference type="CDD" id="cd00303">
    <property type="entry name" value="retropepsin_like"/>
    <property type="match status" value="1"/>
</dbReference>
<keyword evidence="4" id="KW-1185">Reference proteome</keyword>
<comment type="caution">
    <text evidence="3">The sequence shown here is derived from an EMBL/GenBank/DDBJ whole genome shotgun (WGS) entry which is preliminary data.</text>
</comment>
<dbReference type="SUPFAM" id="SSF50630">
    <property type="entry name" value="Acid proteases"/>
    <property type="match status" value="1"/>
</dbReference>
<dbReference type="InterPro" id="IPR018061">
    <property type="entry name" value="Retropepsins"/>
</dbReference>
<dbReference type="GO" id="GO:0016787">
    <property type="term" value="F:hydrolase activity"/>
    <property type="evidence" value="ECO:0007669"/>
    <property type="project" value="UniProtKB-KW"/>
</dbReference>